<proteinExistence type="predicted"/>
<dbReference type="Pfam" id="PF13692">
    <property type="entry name" value="Glyco_trans_1_4"/>
    <property type="match status" value="1"/>
</dbReference>
<evidence type="ECO:0000313" key="2">
    <source>
        <dbReference type="EMBL" id="WXB11696.1"/>
    </source>
</evidence>
<protein>
    <submittedName>
        <fullName evidence="2">Glycosyltransferase</fullName>
        <ecNumber evidence="2">2.4.-.-</ecNumber>
    </submittedName>
</protein>
<feature type="domain" description="Glycosyltransferase subfamily 4-like N-terminal" evidence="1">
    <location>
        <begin position="22"/>
        <end position="201"/>
    </location>
</feature>
<dbReference type="Gene3D" id="3.40.50.2000">
    <property type="entry name" value="Glycogen Phosphorylase B"/>
    <property type="match status" value="2"/>
</dbReference>
<dbReference type="GO" id="GO:0016757">
    <property type="term" value="F:glycosyltransferase activity"/>
    <property type="evidence" value="ECO:0007669"/>
    <property type="project" value="UniProtKB-KW"/>
</dbReference>
<dbReference type="Pfam" id="PF13439">
    <property type="entry name" value="Glyco_transf_4"/>
    <property type="match status" value="1"/>
</dbReference>
<dbReference type="EMBL" id="CP089984">
    <property type="protein sequence ID" value="WXB11696.1"/>
    <property type="molecule type" value="Genomic_DNA"/>
</dbReference>
<accession>A0ABZ2LRB4</accession>
<keyword evidence="2" id="KW-0328">Glycosyltransferase</keyword>
<sequence length="391" mass="44450">MSGLRIVMAMIEPPLPLGNAAGRWYYVLLRELVRRGHRVTAFACCSNPADFGRTREYFPSDRYDLRLYGFPERGGARAKLDTLRRPYSYMWSEELAFDFEAEVARGCDVIHLEQLWAAWLALKHVEKTLVNVHYFSFIDQAEIRDRDPRAWSRRQLNFWAERRLVRTFRRFRSCSSRIATEIERLNPRSVVDTVPFGIDASLYDYVPAEKRGEAPRILLTGSMGWHPSSSAAIRLLERLWPEISRRVPDAQVDIVGWEAKRVLGRYVGMDRVNIEENVPSTRPYFERASVLLYAPSRGSGMKMKVLEAMGYGIPVVTTTEGVEGLAAVDGVHAAIADDDEALIERTVALLASPARQNAQRESARRLLETYCGPSRTVDEIEAIYARMTAGA</sequence>
<evidence type="ECO:0000259" key="1">
    <source>
        <dbReference type="Pfam" id="PF13439"/>
    </source>
</evidence>
<dbReference type="PANTHER" id="PTHR12526">
    <property type="entry name" value="GLYCOSYLTRANSFERASE"/>
    <property type="match status" value="1"/>
</dbReference>
<organism evidence="2 3">
    <name type="scientific">Pendulispora albinea</name>
    <dbReference type="NCBI Taxonomy" id="2741071"/>
    <lineage>
        <taxon>Bacteria</taxon>
        <taxon>Pseudomonadati</taxon>
        <taxon>Myxococcota</taxon>
        <taxon>Myxococcia</taxon>
        <taxon>Myxococcales</taxon>
        <taxon>Sorangiineae</taxon>
        <taxon>Pendulisporaceae</taxon>
        <taxon>Pendulispora</taxon>
    </lineage>
</organism>
<dbReference type="SUPFAM" id="SSF53756">
    <property type="entry name" value="UDP-Glycosyltransferase/glycogen phosphorylase"/>
    <property type="match status" value="1"/>
</dbReference>
<keyword evidence="3" id="KW-1185">Reference proteome</keyword>
<dbReference type="Proteomes" id="UP001370348">
    <property type="component" value="Chromosome"/>
</dbReference>
<dbReference type="RefSeq" id="WP_394821318.1">
    <property type="nucleotide sequence ID" value="NZ_CP089984.1"/>
</dbReference>
<evidence type="ECO:0000313" key="3">
    <source>
        <dbReference type="Proteomes" id="UP001370348"/>
    </source>
</evidence>
<dbReference type="InterPro" id="IPR028098">
    <property type="entry name" value="Glyco_trans_4-like_N"/>
</dbReference>
<dbReference type="EC" id="2.4.-.-" evidence="2"/>
<reference evidence="2 3" key="1">
    <citation type="submission" date="2021-12" db="EMBL/GenBank/DDBJ databases">
        <title>Discovery of the Pendulisporaceae a myxobacterial family with distinct sporulation behavior and unique specialized metabolism.</title>
        <authorList>
            <person name="Garcia R."/>
            <person name="Popoff A."/>
            <person name="Bader C.D."/>
            <person name="Loehr J."/>
            <person name="Walesch S."/>
            <person name="Walt C."/>
            <person name="Boldt J."/>
            <person name="Bunk B."/>
            <person name="Haeckl F.J.F.P.J."/>
            <person name="Gunesch A.P."/>
            <person name="Birkelbach J."/>
            <person name="Nuebel U."/>
            <person name="Pietschmann T."/>
            <person name="Bach T."/>
            <person name="Mueller R."/>
        </authorList>
    </citation>
    <scope>NUCLEOTIDE SEQUENCE [LARGE SCALE GENOMIC DNA]</scope>
    <source>
        <strain evidence="2 3">MSr11954</strain>
    </source>
</reference>
<keyword evidence="2" id="KW-0808">Transferase</keyword>
<dbReference type="CDD" id="cd03801">
    <property type="entry name" value="GT4_PimA-like"/>
    <property type="match status" value="1"/>
</dbReference>
<name>A0ABZ2LRB4_9BACT</name>
<gene>
    <name evidence="2" type="ORF">LZC94_28035</name>
</gene>